<proteinExistence type="predicted"/>
<dbReference type="AlphaFoldDB" id="V9XNJ4"/>
<evidence type="ECO:0000313" key="2">
    <source>
        <dbReference type="Proteomes" id="UP000018781"/>
    </source>
</evidence>
<name>V9XNJ4_9NOCA</name>
<accession>V9XNJ4</accession>
<dbReference type="KEGG" id="rpy:Y013_00850"/>
<dbReference type="EMBL" id="CP006996">
    <property type="protein sequence ID" value="AHD23555.1"/>
    <property type="molecule type" value="Genomic_DNA"/>
</dbReference>
<organism evidence="1 2">
    <name type="scientific">Rhodococcus pyridinivorans SB3094</name>
    <dbReference type="NCBI Taxonomy" id="1435356"/>
    <lineage>
        <taxon>Bacteria</taxon>
        <taxon>Bacillati</taxon>
        <taxon>Actinomycetota</taxon>
        <taxon>Actinomycetes</taxon>
        <taxon>Mycobacteriales</taxon>
        <taxon>Nocardiaceae</taxon>
        <taxon>Rhodococcus</taxon>
    </lineage>
</organism>
<protein>
    <submittedName>
        <fullName evidence="1">Uncharacterized protein</fullName>
    </submittedName>
</protein>
<gene>
    <name evidence="1" type="ORF">Y013_00850</name>
</gene>
<dbReference type="HOGENOM" id="CLU_3047474_0_0_11"/>
<reference evidence="1 2" key="1">
    <citation type="journal article" date="2014" name="Genome Announc.">
        <title>Complete Genome of Rhodococcus pyridinivorans SB3094, a Methyl-Ethyl-Ketone-Degrading Bacterium Used for Bioaugmentation.</title>
        <authorList>
            <person name="Dueholm M.S."/>
            <person name="Albertsen M."/>
            <person name="D'Imperio S."/>
            <person name="Tale V.P."/>
            <person name="Lewis D."/>
            <person name="Nielsen P.H."/>
            <person name="Nielsen J.L."/>
        </authorList>
    </citation>
    <scope>NUCLEOTIDE SEQUENCE [LARGE SCALE GENOMIC DNA]</scope>
    <source>
        <strain evidence="1 2">SB3094</strain>
    </source>
</reference>
<dbReference type="Proteomes" id="UP000018781">
    <property type="component" value="Chromosome"/>
</dbReference>
<dbReference type="PATRIC" id="fig|1435356.3.peg.163"/>
<sequence length="54" mass="5567">MVAVFDSAESGVGVLLSLTGLICPFNLTTSGVEITPVSGIGIGTLWSVQVERML</sequence>
<evidence type="ECO:0000313" key="1">
    <source>
        <dbReference type="EMBL" id="AHD23555.1"/>
    </source>
</evidence>